<protein>
    <submittedName>
        <fullName evidence="1">Uncharacterized protein</fullName>
    </submittedName>
</protein>
<comment type="caution">
    <text evidence="1">The sequence shown here is derived from an EMBL/GenBank/DDBJ whole genome shotgun (WGS) entry which is preliminary data.</text>
</comment>
<evidence type="ECO:0000313" key="1">
    <source>
        <dbReference type="EMBL" id="TDH68428.1"/>
    </source>
</evidence>
<keyword evidence="2" id="KW-1185">Reference proteome</keyword>
<dbReference type="KEGG" id="blac:94347333"/>
<dbReference type="AlphaFoldDB" id="A0A976IDL0"/>
<accession>A0A976IDL0</accession>
<organism evidence="1 2">
    <name type="scientific">Bremia lactucae</name>
    <name type="common">Lettuce downy mildew</name>
    <dbReference type="NCBI Taxonomy" id="4779"/>
    <lineage>
        <taxon>Eukaryota</taxon>
        <taxon>Sar</taxon>
        <taxon>Stramenopiles</taxon>
        <taxon>Oomycota</taxon>
        <taxon>Peronosporomycetes</taxon>
        <taxon>Peronosporales</taxon>
        <taxon>Peronosporaceae</taxon>
        <taxon>Bremia</taxon>
    </lineage>
</organism>
<evidence type="ECO:0000313" key="2">
    <source>
        <dbReference type="Proteomes" id="UP000294530"/>
    </source>
</evidence>
<sequence length="329" mass="36152">MWLFHREITGFGVSGCVLASEGELRRNERCGTQRICLQNQADRVAESSVNPPEVHVRVTEKGLAPTISTRVQDVSSRISGGAVTHPVLSASPDGVPIPALKPLWVTVSRRCRTNRRGTVKAITTRRATGSTQFAALADPDEELCDTGRTGMANITPRSDEERFAAQEVEPLSAPVYSPEVQLRNLQSLPPQVPSTPQLVALKPKERAEARSILQEADSLKEQLMDMPAETELASVTEYSIQQVLRLRHVATPAPGNCLALAVVQELANDDLAQVETILNRAAPCVKREFKYTGPLDMTDQFDHAERLKTLVNVRQGWMATSIKESTKKN</sequence>
<proteinExistence type="predicted"/>
<gene>
    <name evidence="1" type="ORF">CCR75_003568</name>
</gene>
<dbReference type="OrthoDB" id="129477at2759"/>
<dbReference type="GeneID" id="94347333"/>
<name>A0A976IDL0_BRELC</name>
<dbReference type="Proteomes" id="UP000294530">
    <property type="component" value="Unassembled WGS sequence"/>
</dbReference>
<dbReference type="EMBL" id="SHOA02000089">
    <property type="protein sequence ID" value="TDH68428.1"/>
    <property type="molecule type" value="Genomic_DNA"/>
</dbReference>
<reference evidence="1 2" key="1">
    <citation type="journal article" date="2021" name="Genome Biol.">
        <title>AFLAP: assembly-free linkage analysis pipeline using k-mers from genome sequencing data.</title>
        <authorList>
            <person name="Fletcher K."/>
            <person name="Zhang L."/>
            <person name="Gil J."/>
            <person name="Han R."/>
            <person name="Cavanaugh K."/>
            <person name="Michelmore R."/>
        </authorList>
    </citation>
    <scope>NUCLEOTIDE SEQUENCE [LARGE SCALE GENOMIC DNA]</scope>
    <source>
        <strain evidence="1 2">SF5</strain>
    </source>
</reference>
<dbReference type="RefSeq" id="XP_067817927.1">
    <property type="nucleotide sequence ID" value="XM_067961662.1"/>
</dbReference>